<feature type="compositionally biased region" description="Basic residues" evidence="1">
    <location>
        <begin position="124"/>
        <end position="133"/>
    </location>
</feature>
<dbReference type="AlphaFoldDB" id="A0A7S2WEA5"/>
<feature type="region of interest" description="Disordered" evidence="1">
    <location>
        <begin position="68"/>
        <end position="133"/>
    </location>
</feature>
<dbReference type="EMBL" id="HBHJ01013549">
    <property type="protein sequence ID" value="CAD9683077.1"/>
    <property type="molecule type" value="Transcribed_RNA"/>
</dbReference>
<evidence type="ECO:0000313" key="2">
    <source>
        <dbReference type="EMBL" id="CAD9683077.1"/>
    </source>
</evidence>
<accession>A0A7S2WEA5</accession>
<reference evidence="2" key="1">
    <citation type="submission" date="2021-01" db="EMBL/GenBank/DDBJ databases">
        <authorList>
            <person name="Corre E."/>
            <person name="Pelletier E."/>
            <person name="Niang G."/>
            <person name="Scheremetjew M."/>
            <person name="Finn R."/>
            <person name="Kale V."/>
            <person name="Holt S."/>
            <person name="Cochrane G."/>
            <person name="Meng A."/>
            <person name="Brown T."/>
            <person name="Cohen L."/>
        </authorList>
    </citation>
    <scope>NUCLEOTIDE SEQUENCE</scope>
    <source>
        <strain evidence="2">CCMP1243</strain>
    </source>
</reference>
<sequence length="133" mass="14296">MPSVLSQAPASTSKRERYVQRFFTARFENVSKCLTSMIDTYPGGSRAPVLVIEADGTRRGHPEALQCLGSTNDAGKDSNASGASGSVERPHRAEISTVVGRATKLRGAGAASSTKARPPQQQQQRRRRKGNAR</sequence>
<name>A0A7S2WEA5_9STRA</name>
<organism evidence="2">
    <name type="scientific">Rhizochromulina marina</name>
    <dbReference type="NCBI Taxonomy" id="1034831"/>
    <lineage>
        <taxon>Eukaryota</taxon>
        <taxon>Sar</taxon>
        <taxon>Stramenopiles</taxon>
        <taxon>Ochrophyta</taxon>
        <taxon>Dictyochophyceae</taxon>
        <taxon>Rhizochromulinales</taxon>
        <taxon>Rhizochromulina</taxon>
    </lineage>
</organism>
<feature type="compositionally biased region" description="Polar residues" evidence="1">
    <location>
        <begin position="68"/>
        <end position="84"/>
    </location>
</feature>
<gene>
    <name evidence="2" type="ORF">RMAR1173_LOCUS8830</name>
</gene>
<evidence type="ECO:0000256" key="1">
    <source>
        <dbReference type="SAM" id="MobiDB-lite"/>
    </source>
</evidence>
<protein>
    <submittedName>
        <fullName evidence="2">Uncharacterized protein</fullName>
    </submittedName>
</protein>
<proteinExistence type="predicted"/>